<dbReference type="EMBL" id="JABCKI010000090">
    <property type="protein sequence ID" value="KAG5652894.1"/>
    <property type="molecule type" value="Genomic_DNA"/>
</dbReference>
<dbReference type="Proteomes" id="UP000717328">
    <property type="component" value="Unassembled WGS sequence"/>
</dbReference>
<accession>A0A9P7GN59</accession>
<protein>
    <submittedName>
        <fullName evidence="3">Uncharacterized protein</fullName>
    </submittedName>
</protein>
<dbReference type="InterPro" id="IPR019341">
    <property type="entry name" value="Alpha/Gamma-adaptin-bd_p34"/>
</dbReference>
<feature type="region of interest" description="Disordered" evidence="2">
    <location>
        <begin position="289"/>
        <end position="308"/>
    </location>
</feature>
<gene>
    <name evidence="3" type="ORF">H0H81_003258</name>
</gene>
<evidence type="ECO:0000256" key="1">
    <source>
        <dbReference type="SAM" id="Coils"/>
    </source>
</evidence>
<feature type="region of interest" description="Disordered" evidence="2">
    <location>
        <begin position="256"/>
        <end position="280"/>
    </location>
</feature>
<feature type="region of interest" description="Disordered" evidence="2">
    <location>
        <begin position="131"/>
        <end position="150"/>
    </location>
</feature>
<feature type="region of interest" description="Disordered" evidence="2">
    <location>
        <begin position="204"/>
        <end position="224"/>
    </location>
</feature>
<organism evidence="3 4">
    <name type="scientific">Sphagnurus paluster</name>
    <dbReference type="NCBI Taxonomy" id="117069"/>
    <lineage>
        <taxon>Eukaryota</taxon>
        <taxon>Fungi</taxon>
        <taxon>Dikarya</taxon>
        <taxon>Basidiomycota</taxon>
        <taxon>Agaricomycotina</taxon>
        <taxon>Agaricomycetes</taxon>
        <taxon>Agaricomycetidae</taxon>
        <taxon>Agaricales</taxon>
        <taxon>Tricholomatineae</taxon>
        <taxon>Lyophyllaceae</taxon>
        <taxon>Sphagnurus</taxon>
    </lineage>
</organism>
<keyword evidence="4" id="KW-1185">Reference proteome</keyword>
<dbReference type="OrthoDB" id="10261384at2759"/>
<keyword evidence="1" id="KW-0175">Coiled coil</keyword>
<evidence type="ECO:0000313" key="4">
    <source>
        <dbReference type="Proteomes" id="UP000717328"/>
    </source>
</evidence>
<dbReference type="PANTHER" id="PTHR14659:SF1">
    <property type="entry name" value="ALPHA- AND GAMMA-ADAPTIN-BINDING PROTEIN P34"/>
    <property type="match status" value="1"/>
</dbReference>
<dbReference type="AlphaFoldDB" id="A0A9P7GN59"/>
<proteinExistence type="predicted"/>
<name>A0A9P7GN59_9AGAR</name>
<comment type="caution">
    <text evidence="3">The sequence shown here is derived from an EMBL/GenBank/DDBJ whole genome shotgun (WGS) entry which is preliminary data.</text>
</comment>
<reference evidence="3" key="1">
    <citation type="submission" date="2021-02" db="EMBL/GenBank/DDBJ databases">
        <authorList>
            <person name="Nieuwenhuis M."/>
            <person name="Van De Peppel L.J.J."/>
        </authorList>
    </citation>
    <scope>NUCLEOTIDE SEQUENCE</scope>
    <source>
        <strain evidence="3">D49</strain>
    </source>
</reference>
<feature type="compositionally biased region" description="Basic and acidic residues" evidence="2">
    <location>
        <begin position="138"/>
        <end position="150"/>
    </location>
</feature>
<dbReference type="PANTHER" id="PTHR14659">
    <property type="entry name" value="ALPHA- AND GAMMA-ADAPTIN-BINDING PROTEIN P34"/>
    <property type="match status" value="1"/>
</dbReference>
<feature type="compositionally biased region" description="Basic and acidic residues" evidence="2">
    <location>
        <begin position="297"/>
        <end position="308"/>
    </location>
</feature>
<evidence type="ECO:0000313" key="3">
    <source>
        <dbReference type="EMBL" id="KAG5652894.1"/>
    </source>
</evidence>
<dbReference type="Gene3D" id="3.40.50.11960">
    <property type="match status" value="1"/>
</dbReference>
<feature type="region of interest" description="Disordered" evidence="2">
    <location>
        <begin position="96"/>
        <end position="118"/>
    </location>
</feature>
<feature type="coiled-coil region" evidence="1">
    <location>
        <begin position="383"/>
        <end position="410"/>
    </location>
</feature>
<evidence type="ECO:0000256" key="2">
    <source>
        <dbReference type="SAM" id="MobiDB-lite"/>
    </source>
</evidence>
<reference evidence="3" key="2">
    <citation type="submission" date="2021-10" db="EMBL/GenBank/DDBJ databases">
        <title>Phylogenomics reveals ancestral predisposition of the termite-cultivated fungus Termitomyces towards a domesticated lifestyle.</title>
        <authorList>
            <person name="Auxier B."/>
            <person name="Grum-Grzhimaylo A."/>
            <person name="Cardenas M.E."/>
            <person name="Lodge J.D."/>
            <person name="Laessoe T."/>
            <person name="Pedersen O."/>
            <person name="Smith M.E."/>
            <person name="Kuyper T.W."/>
            <person name="Franco-Molano E.A."/>
            <person name="Baroni T.J."/>
            <person name="Aanen D.K."/>
        </authorList>
    </citation>
    <scope>NUCLEOTIDE SEQUENCE</scope>
    <source>
        <strain evidence="3">D49</strain>
    </source>
</reference>
<sequence length="428" mass="46784">MTPKSSSQIRLAEFLSLLQPSLRQHPASPSYQHHVERISQDISGSGSEIDVCLAVRIEPQMVPHNILDEDKEEQEEDDTETDAFLSENGFEYIIATEERSKQDNQEDDEKDSWSEGIPGLSRVLDALSTIMWPSMQPRTKDNSSKKQERERALLDWAHSSQDNSLPIIDSEAATALSNQEYQRTRSMKLEMEELARWLDEDESLRDDPWKSAANSGALSSSPTIIEFGDATPQKETNEAAALGFDDDFTVFVSAPAIEPSGSSGRTTPDGPPGGLSVASMGDLYRSLGSVSDFGGSDDGRDGDLNDEDLPSKEEILATSSRIFGSAKLPLPPNIDSKSTTAKTGKTFAEDDDEALPSHKKLQNSDLDSLLVEGAGYDMEPFDLSKVLSALQEMKAEIASMEDEGERRKAAAKVALGLVYGLEADTETL</sequence>
<feature type="compositionally biased region" description="Polar residues" evidence="2">
    <location>
        <begin position="212"/>
        <end position="223"/>
    </location>
</feature>